<evidence type="ECO:0000313" key="2">
    <source>
        <dbReference type="EMBL" id="TET79035.1"/>
    </source>
</evidence>
<evidence type="ECO:0000313" key="3">
    <source>
        <dbReference type="Proteomes" id="UP000315534"/>
    </source>
</evidence>
<proteinExistence type="predicted"/>
<dbReference type="SUPFAM" id="SSF103025">
    <property type="entry name" value="Folate-binding domain"/>
    <property type="match status" value="1"/>
</dbReference>
<reference evidence="2 3" key="1">
    <citation type="submission" date="2019-03" db="EMBL/GenBank/DDBJ databases">
        <title>Metabolic potential of uncultured bacteria and archaea associated with petroleum seepage in deep-sea sediments.</title>
        <authorList>
            <person name="Dong X."/>
            <person name="Hubert C."/>
        </authorList>
    </citation>
    <scope>NUCLEOTIDE SEQUENCE [LARGE SCALE GENOMIC DNA]</scope>
    <source>
        <strain evidence="2">E29_bin36</strain>
    </source>
</reference>
<gene>
    <name evidence="2" type="ORF">E3J38_07815</name>
</gene>
<dbReference type="InterPro" id="IPR018948">
    <property type="entry name" value="GTP-bd_TrmE_N"/>
</dbReference>
<organism evidence="2 3">
    <name type="scientific">candidate division TA06 bacterium</name>
    <dbReference type="NCBI Taxonomy" id="2250710"/>
    <lineage>
        <taxon>Bacteria</taxon>
        <taxon>Bacteria division TA06</taxon>
    </lineage>
</organism>
<dbReference type="Gene3D" id="3.30.1360.120">
    <property type="entry name" value="Probable tRNA modification gtpase trme, domain 1"/>
    <property type="match status" value="1"/>
</dbReference>
<dbReference type="Pfam" id="PF10396">
    <property type="entry name" value="TrmE_N"/>
    <property type="match status" value="1"/>
</dbReference>
<evidence type="ECO:0000259" key="1">
    <source>
        <dbReference type="Pfam" id="PF10396"/>
    </source>
</evidence>
<protein>
    <submittedName>
        <fullName evidence="2">tRNA uridine-5-carboxymethylaminomethyl(34) synthesis GTPase MnmE</fullName>
    </submittedName>
</protein>
<dbReference type="Proteomes" id="UP000315534">
    <property type="component" value="Unassembled WGS sequence"/>
</dbReference>
<feature type="domain" description="GTP-binding protein TrmE N-terminal" evidence="1">
    <location>
        <begin position="7"/>
        <end position="57"/>
    </location>
</feature>
<sequence>MGVGDHTIAAISTPPGEGAIGMVRMSGGEALKIGDIVFKGMTGPSGMETHTLHYGEIC</sequence>
<accession>A0A523XII4</accession>
<dbReference type="EMBL" id="SOIP01000448">
    <property type="protein sequence ID" value="TET79035.1"/>
    <property type="molecule type" value="Genomic_DNA"/>
</dbReference>
<comment type="caution">
    <text evidence="2">The sequence shown here is derived from an EMBL/GenBank/DDBJ whole genome shotgun (WGS) entry which is preliminary data.</text>
</comment>
<feature type="non-terminal residue" evidence="2">
    <location>
        <position position="58"/>
    </location>
</feature>
<name>A0A523XII4_UNCT6</name>
<dbReference type="InterPro" id="IPR027266">
    <property type="entry name" value="TrmE/GcvT-like"/>
</dbReference>
<dbReference type="AlphaFoldDB" id="A0A523XII4"/>